<dbReference type="EMBL" id="SOEF01000006">
    <property type="protein sequence ID" value="TDX46362.1"/>
    <property type="molecule type" value="Genomic_DNA"/>
</dbReference>
<dbReference type="PANTHER" id="PTHR43320:SF2">
    <property type="entry name" value="2-DEHYDRO-3-DEOXYGLUCONOKINASE_2-DEHYDRO-3-DEOXYGALACTONOKINASE"/>
    <property type="match status" value="1"/>
</dbReference>
<dbReference type="Proteomes" id="UP000295758">
    <property type="component" value="Unassembled WGS sequence"/>
</dbReference>
<dbReference type="PANTHER" id="PTHR43320">
    <property type="entry name" value="SUGAR KINASE"/>
    <property type="match status" value="1"/>
</dbReference>
<reference evidence="5 15" key="3">
    <citation type="submission" date="2018-04" db="EMBL/GenBank/DDBJ databases">
        <title>Subsurface microbial communities from deep shales in Ohio and West Virginia, USA.</title>
        <authorList>
            <person name="Wrighton K."/>
        </authorList>
    </citation>
    <scope>NUCLEOTIDE SEQUENCE [LARGE SCALE GENOMIC DNA]</scope>
    <source>
        <strain evidence="11 16">DSMZ 11287</strain>
        <strain evidence="5 15">MSL28</strain>
    </source>
</reference>
<dbReference type="CDD" id="cd01166">
    <property type="entry name" value="KdgK"/>
    <property type="match status" value="1"/>
</dbReference>
<dbReference type="AlphaFoldDB" id="A0A1G6QX08"/>
<reference evidence="8 13" key="2">
    <citation type="submission" date="2016-10" db="EMBL/GenBank/DDBJ databases">
        <authorList>
            <person name="de Groot N.N."/>
        </authorList>
    </citation>
    <scope>NUCLEOTIDE SEQUENCE [LARGE SCALE GENOMIC DNA]</scope>
    <source>
        <strain evidence="8 13">WG7</strain>
    </source>
</reference>
<evidence type="ECO:0000313" key="16">
    <source>
        <dbReference type="Proteomes" id="UP000295472"/>
    </source>
</evidence>
<dbReference type="Proteomes" id="UP000199519">
    <property type="component" value="Unassembled WGS sequence"/>
</dbReference>
<sequence length="340" mass="37179">MSKKVVTFGEIMLRLTPPNHERFIQADSFNVIYGGGEANTAVSLANYGLDARFVTKLPNNPIGQAALNEVRRFGVDTDYIARGGDRLGIYYCENGASQRPSNVVYDRAHSAIAEAESADFDWEVIFADVDWFHYTGITPALSEQMSDVTLEAVKAAKKHGVKVSCDLNYRAKLWSRERAGQVMEGLMEYTDVVIANEEDAEMVFDIKSGSDITSGDLNVEGYKDVAKQLIDRFDLELVGSHLRISHSASHNGWLVVLFDGENFVQSTKYEITIIDRVGGGDSFAGGLIYSLVTGKKLQEAAEFGAAASCLKQSIPGDFNHVSVKEVETLAGGNASGRVKR</sequence>
<feature type="domain" description="Carbohydrate kinase PfkB" evidence="4">
    <location>
        <begin position="3"/>
        <end position="310"/>
    </location>
</feature>
<proteinExistence type="inferred from homology"/>
<dbReference type="Proteomes" id="UP000295472">
    <property type="component" value="Unassembled WGS sequence"/>
</dbReference>
<dbReference type="Proteomes" id="UP000324896">
    <property type="component" value="Unassembled WGS sequence"/>
</dbReference>
<dbReference type="RefSeq" id="WP_089716939.1">
    <property type="nucleotide sequence ID" value="NZ_FMYT01000020.1"/>
</dbReference>
<evidence type="ECO:0000256" key="2">
    <source>
        <dbReference type="ARBA" id="ARBA00022679"/>
    </source>
</evidence>
<dbReference type="SUPFAM" id="SSF53613">
    <property type="entry name" value="Ribokinase-like"/>
    <property type="match status" value="1"/>
</dbReference>
<evidence type="ECO:0000313" key="9">
    <source>
        <dbReference type="EMBL" id="SET03910.1"/>
    </source>
</evidence>
<dbReference type="EMBL" id="FOHG01000019">
    <property type="protein sequence ID" value="SET03910.1"/>
    <property type="molecule type" value="Genomic_DNA"/>
</dbReference>
<dbReference type="InterPro" id="IPR011611">
    <property type="entry name" value="PfkB_dom"/>
</dbReference>
<evidence type="ECO:0000313" key="15">
    <source>
        <dbReference type="Proteomes" id="UP000247389"/>
    </source>
</evidence>
<dbReference type="Pfam" id="PF00294">
    <property type="entry name" value="PfkB"/>
    <property type="match status" value="1"/>
</dbReference>
<dbReference type="Proteomes" id="UP000198612">
    <property type="component" value="Unassembled WGS sequence"/>
</dbReference>
<dbReference type="EMBL" id="FNBJ01000018">
    <property type="protein sequence ID" value="SDF64599.1"/>
    <property type="molecule type" value="Genomic_DNA"/>
</dbReference>
<evidence type="ECO:0000313" key="6">
    <source>
        <dbReference type="EMBL" id="SDC96999.1"/>
    </source>
</evidence>
<evidence type="ECO:0000313" key="18">
    <source>
        <dbReference type="Proteomes" id="UP000324896"/>
    </source>
</evidence>
<dbReference type="GO" id="GO:0016301">
    <property type="term" value="F:kinase activity"/>
    <property type="evidence" value="ECO:0007669"/>
    <property type="project" value="UniProtKB-KW"/>
</dbReference>
<reference evidence="10 17" key="4">
    <citation type="submission" date="2019-03" db="EMBL/GenBank/DDBJ databases">
        <title>Deep subsurface shale carbon reservoir microbial communities from Ohio and West Virginia, USA.</title>
        <authorList>
            <person name="Wrighton K."/>
        </authorList>
    </citation>
    <scope>NUCLEOTIDE SEQUENCE [LARGE SCALE GENOMIC DNA]</scope>
    <source>
        <strain evidence="10 17">UTICA-S4D12</strain>
    </source>
</reference>
<dbReference type="Proteomes" id="UP000247389">
    <property type="component" value="Unassembled WGS sequence"/>
</dbReference>
<keyword evidence="2" id="KW-0808">Transferase</keyword>
<comment type="similarity">
    <text evidence="1">Belongs to the carbohydrate kinase PfkB family.</text>
</comment>
<keyword evidence="14" id="KW-1185">Reference proteome</keyword>
<dbReference type="GeneID" id="57012074"/>
<evidence type="ECO:0000313" key="14">
    <source>
        <dbReference type="Proteomes" id="UP000199519"/>
    </source>
</evidence>
<evidence type="ECO:0000256" key="3">
    <source>
        <dbReference type="ARBA" id="ARBA00022777"/>
    </source>
</evidence>
<name>A0A1G6QX08_9FIRM</name>
<reference evidence="12 14" key="1">
    <citation type="submission" date="2016-10" db="EMBL/GenBank/DDBJ databases">
        <authorList>
            <person name="Varghese N."/>
            <person name="Submissions S."/>
        </authorList>
    </citation>
    <scope>NUCLEOTIDE SEQUENCE [LARGE SCALE GENOMIC DNA]</scope>
    <source>
        <strain evidence="6 18">WG10</strain>
        <strain evidence="7 14">WG2</strain>
        <strain evidence="9 12">WG5</strain>
    </source>
</reference>
<dbReference type="EMBL" id="FMYT01000020">
    <property type="protein sequence ID" value="SDC96999.1"/>
    <property type="molecule type" value="Genomic_DNA"/>
</dbReference>
<keyword evidence="3 6" id="KW-0418">Kinase</keyword>
<evidence type="ECO:0000313" key="8">
    <source>
        <dbReference type="EMBL" id="SDJ15142.1"/>
    </source>
</evidence>
<evidence type="ECO:0000313" key="11">
    <source>
        <dbReference type="EMBL" id="TDX46362.1"/>
    </source>
</evidence>
<gene>
    <name evidence="10" type="ORF">BY453_12025</name>
    <name evidence="11" type="ORF">C7954_1064</name>
    <name evidence="5" type="ORF">C8C78_11924</name>
    <name evidence="6" type="ORF">SAMN04488597_12033</name>
    <name evidence="7" type="ORF">SAMN04488598_11825</name>
    <name evidence="9" type="ORF">SAMN04515652_11925</name>
    <name evidence="8" type="ORF">SAMN04515654_13019</name>
</gene>
<dbReference type="InterPro" id="IPR029056">
    <property type="entry name" value="Ribokinase-like"/>
</dbReference>
<protein>
    <submittedName>
        <fullName evidence="6">2-dehydro-3-deoxygluconokinase</fullName>
    </submittedName>
</protein>
<evidence type="ECO:0000313" key="5">
    <source>
        <dbReference type="EMBL" id="PXV64183.1"/>
    </source>
</evidence>
<dbReference type="Gene3D" id="3.40.1190.20">
    <property type="match status" value="1"/>
</dbReference>
<organism evidence="6 18">
    <name type="scientific">Halanaerobium congolense</name>
    <dbReference type="NCBI Taxonomy" id="54121"/>
    <lineage>
        <taxon>Bacteria</taxon>
        <taxon>Bacillati</taxon>
        <taxon>Bacillota</taxon>
        <taxon>Clostridia</taxon>
        <taxon>Halanaerobiales</taxon>
        <taxon>Halanaerobiaceae</taxon>
        <taxon>Halanaerobium</taxon>
    </lineage>
</organism>
<evidence type="ECO:0000313" key="10">
    <source>
        <dbReference type="EMBL" id="TDS28659.1"/>
    </source>
</evidence>
<dbReference type="EMBL" id="FNEH01000030">
    <property type="protein sequence ID" value="SDJ15142.1"/>
    <property type="molecule type" value="Genomic_DNA"/>
</dbReference>
<dbReference type="InterPro" id="IPR052700">
    <property type="entry name" value="Carb_kinase_PfkB-like"/>
</dbReference>
<evidence type="ECO:0000256" key="1">
    <source>
        <dbReference type="ARBA" id="ARBA00010688"/>
    </source>
</evidence>
<dbReference type="EMBL" id="SOAA01000020">
    <property type="protein sequence ID" value="TDS28659.1"/>
    <property type="molecule type" value="Genomic_DNA"/>
</dbReference>
<evidence type="ECO:0000313" key="7">
    <source>
        <dbReference type="EMBL" id="SDF64599.1"/>
    </source>
</evidence>
<evidence type="ECO:0000313" key="12">
    <source>
        <dbReference type="Proteomes" id="UP000198612"/>
    </source>
</evidence>
<dbReference type="Proteomes" id="UP000198945">
    <property type="component" value="Unassembled WGS sequence"/>
</dbReference>
<dbReference type="EMBL" id="QICM01000019">
    <property type="protein sequence ID" value="PXV64183.1"/>
    <property type="molecule type" value="Genomic_DNA"/>
</dbReference>
<evidence type="ECO:0000313" key="13">
    <source>
        <dbReference type="Proteomes" id="UP000198945"/>
    </source>
</evidence>
<evidence type="ECO:0000313" key="17">
    <source>
        <dbReference type="Proteomes" id="UP000295758"/>
    </source>
</evidence>
<evidence type="ECO:0000259" key="4">
    <source>
        <dbReference type="Pfam" id="PF00294"/>
    </source>
</evidence>
<accession>A0A1G6QX08</accession>